<dbReference type="PANTHER" id="PTHR32179">
    <property type="entry name" value="NICOTINATE-NUCLEOTIDE PYROPHOSPHORYLASE [CARBOXYLATING]"/>
    <property type="match status" value="1"/>
</dbReference>
<dbReference type="Gene3D" id="3.20.20.70">
    <property type="entry name" value="Aldolase class I"/>
    <property type="match status" value="1"/>
</dbReference>
<gene>
    <name evidence="14" type="ORF">UFOPK3444_00216</name>
</gene>
<evidence type="ECO:0000256" key="6">
    <source>
        <dbReference type="ARBA" id="ARBA00022642"/>
    </source>
</evidence>
<dbReference type="CDD" id="cd01572">
    <property type="entry name" value="QPRTase"/>
    <property type="match status" value="1"/>
</dbReference>
<dbReference type="InterPro" id="IPR022412">
    <property type="entry name" value="Quinolinate_PRibosylTrfase_N"/>
</dbReference>
<dbReference type="EC" id="2.4.2.19" evidence="5"/>
<keyword evidence="8" id="KW-0808">Transferase</keyword>
<organism evidence="14">
    <name type="scientific">freshwater metagenome</name>
    <dbReference type="NCBI Taxonomy" id="449393"/>
    <lineage>
        <taxon>unclassified sequences</taxon>
        <taxon>metagenomes</taxon>
        <taxon>ecological metagenomes</taxon>
    </lineage>
</organism>
<dbReference type="SUPFAM" id="SSF54675">
    <property type="entry name" value="Nicotinate/Quinolinate PRTase N-terminal domain-like"/>
    <property type="match status" value="1"/>
</dbReference>
<evidence type="ECO:0000256" key="9">
    <source>
        <dbReference type="ARBA" id="ARBA00033102"/>
    </source>
</evidence>
<evidence type="ECO:0000256" key="4">
    <source>
        <dbReference type="ARBA" id="ARBA00011218"/>
    </source>
</evidence>
<comment type="subunit">
    <text evidence="4">Hexamer formed by 3 homodimers.</text>
</comment>
<evidence type="ECO:0000256" key="2">
    <source>
        <dbReference type="ARBA" id="ARBA00004893"/>
    </source>
</evidence>
<feature type="domain" description="Quinolinate phosphoribosyl transferase N-terminal" evidence="13">
    <location>
        <begin position="42"/>
        <end position="126"/>
    </location>
</feature>
<dbReference type="NCBIfam" id="TIGR00078">
    <property type="entry name" value="nadC"/>
    <property type="match status" value="1"/>
</dbReference>
<dbReference type="InterPro" id="IPR027277">
    <property type="entry name" value="NadC/ModD"/>
</dbReference>
<evidence type="ECO:0000313" key="14">
    <source>
        <dbReference type="EMBL" id="CAB4861714.1"/>
    </source>
</evidence>
<comment type="similarity">
    <text evidence="3">Belongs to the NadC/ModD family.</text>
</comment>
<evidence type="ECO:0000256" key="8">
    <source>
        <dbReference type="ARBA" id="ARBA00022679"/>
    </source>
</evidence>
<keyword evidence="7" id="KW-0328">Glycosyltransferase</keyword>
<evidence type="ECO:0000256" key="5">
    <source>
        <dbReference type="ARBA" id="ARBA00011944"/>
    </source>
</evidence>
<evidence type="ECO:0000256" key="1">
    <source>
        <dbReference type="ARBA" id="ARBA00003237"/>
    </source>
</evidence>
<dbReference type="FunFam" id="3.90.1170.20:FF:000001">
    <property type="entry name" value="Nicotinate-nucleotide diphosphorylase (Carboxylating)"/>
    <property type="match status" value="1"/>
</dbReference>
<dbReference type="InterPro" id="IPR036068">
    <property type="entry name" value="Nicotinate_pribotase-like_C"/>
</dbReference>
<reference evidence="14" key="1">
    <citation type="submission" date="2020-05" db="EMBL/GenBank/DDBJ databases">
        <authorList>
            <person name="Chiriac C."/>
            <person name="Salcher M."/>
            <person name="Ghai R."/>
            <person name="Kavagutti S V."/>
        </authorList>
    </citation>
    <scope>NUCLEOTIDE SEQUENCE</scope>
</reference>
<dbReference type="Pfam" id="PF01729">
    <property type="entry name" value="QRPTase_C"/>
    <property type="match status" value="1"/>
</dbReference>
<dbReference type="InterPro" id="IPR037128">
    <property type="entry name" value="Quinolinate_PRibosylTase_N_sf"/>
</dbReference>
<comment type="catalytic activity">
    <reaction evidence="10">
        <text>nicotinate beta-D-ribonucleotide + CO2 + diphosphate = quinolinate + 5-phospho-alpha-D-ribose 1-diphosphate + 2 H(+)</text>
        <dbReference type="Rhea" id="RHEA:12733"/>
        <dbReference type="ChEBI" id="CHEBI:15378"/>
        <dbReference type="ChEBI" id="CHEBI:16526"/>
        <dbReference type="ChEBI" id="CHEBI:29959"/>
        <dbReference type="ChEBI" id="CHEBI:33019"/>
        <dbReference type="ChEBI" id="CHEBI:57502"/>
        <dbReference type="ChEBI" id="CHEBI:58017"/>
        <dbReference type="EC" id="2.4.2.19"/>
    </reaction>
</comment>
<sequence>MNEDAARPDGGSVPRENLGKEMAGVVDDVVDRALAEDVGSGDITTEASVGPDTQATARIIQKQPGVLFGMDCARTAFARLDPDLVFTAVAAEGIWRDGGEVAVITGSARAILTAERTALNLLGGLSGTATLAARYVQAVEGTGAKILDTRKTVPGMRLLQKAAVAAGGANNHRVGLYDAFLLKENHIAMAGGITAAVEGCRRINPRLPIEVECQTTSEVVEALKADVERLLLDNMDSGQLITAVGIVGNRAETEASGGVNLESVRTIAETGVDWISVGALTHSAPTLDLSLLIDG</sequence>
<dbReference type="GO" id="GO:0034213">
    <property type="term" value="P:quinolinate catabolic process"/>
    <property type="evidence" value="ECO:0007669"/>
    <property type="project" value="TreeGrafter"/>
</dbReference>
<dbReference type="InterPro" id="IPR013785">
    <property type="entry name" value="Aldolase_TIM"/>
</dbReference>
<dbReference type="FunFam" id="3.20.20.70:FF:000030">
    <property type="entry name" value="Nicotinate-nucleotide pyrophosphorylase, carboxylating"/>
    <property type="match status" value="1"/>
</dbReference>
<keyword evidence="6" id="KW-0662">Pyridine nucleotide biosynthesis</keyword>
<dbReference type="SUPFAM" id="SSF51690">
    <property type="entry name" value="Nicotinate/Quinolinate PRTase C-terminal domain-like"/>
    <property type="match status" value="1"/>
</dbReference>
<dbReference type="Pfam" id="PF02749">
    <property type="entry name" value="QRPTase_N"/>
    <property type="match status" value="1"/>
</dbReference>
<dbReference type="InterPro" id="IPR004393">
    <property type="entry name" value="NadC"/>
</dbReference>
<dbReference type="GO" id="GO:0009435">
    <property type="term" value="P:NAD+ biosynthetic process"/>
    <property type="evidence" value="ECO:0007669"/>
    <property type="project" value="UniProtKB-UniPathway"/>
</dbReference>
<evidence type="ECO:0000259" key="13">
    <source>
        <dbReference type="Pfam" id="PF02749"/>
    </source>
</evidence>
<dbReference type="UniPathway" id="UPA00253">
    <property type="reaction ID" value="UER00331"/>
</dbReference>
<dbReference type="Gene3D" id="3.90.1170.20">
    <property type="entry name" value="Quinolinate phosphoribosyl transferase, N-terminal domain"/>
    <property type="match status" value="1"/>
</dbReference>
<feature type="domain" description="Quinolinate phosphoribosyl transferase C-terminal" evidence="12">
    <location>
        <begin position="129"/>
        <end position="291"/>
    </location>
</feature>
<protein>
    <recommendedName>
        <fullName evidence="11">Probable nicotinate-nucleotide pyrophosphorylase [carboxylating]</fullName>
        <ecNumber evidence="5">2.4.2.19</ecNumber>
    </recommendedName>
    <alternativeName>
        <fullName evidence="9">Quinolinate phosphoribosyltransferase [decarboxylating]</fullName>
    </alternativeName>
</protein>
<dbReference type="InterPro" id="IPR002638">
    <property type="entry name" value="Quinolinate_PRibosylTrfase_C"/>
</dbReference>
<dbReference type="EMBL" id="CAFBLU010000002">
    <property type="protein sequence ID" value="CAB4861714.1"/>
    <property type="molecule type" value="Genomic_DNA"/>
</dbReference>
<dbReference type="GO" id="GO:0004514">
    <property type="term" value="F:nicotinate-nucleotide diphosphorylase (carboxylating) activity"/>
    <property type="evidence" value="ECO:0007669"/>
    <property type="project" value="UniProtKB-EC"/>
</dbReference>
<proteinExistence type="inferred from homology"/>
<comment type="pathway">
    <text evidence="2">Cofactor biosynthesis; NAD(+) biosynthesis; nicotinate D-ribonucleotide from quinolinate: step 1/1.</text>
</comment>
<evidence type="ECO:0000256" key="7">
    <source>
        <dbReference type="ARBA" id="ARBA00022676"/>
    </source>
</evidence>
<dbReference type="AlphaFoldDB" id="A0A6J7CYN2"/>
<evidence type="ECO:0000256" key="10">
    <source>
        <dbReference type="ARBA" id="ARBA00047445"/>
    </source>
</evidence>
<dbReference type="PIRSF" id="PIRSF006250">
    <property type="entry name" value="NadC_ModD"/>
    <property type="match status" value="1"/>
</dbReference>
<name>A0A6J7CYN2_9ZZZZ</name>
<evidence type="ECO:0000256" key="11">
    <source>
        <dbReference type="ARBA" id="ARBA00069173"/>
    </source>
</evidence>
<dbReference type="PANTHER" id="PTHR32179:SF3">
    <property type="entry name" value="NICOTINATE-NUCLEOTIDE PYROPHOSPHORYLASE [CARBOXYLATING]"/>
    <property type="match status" value="1"/>
</dbReference>
<comment type="function">
    <text evidence="1">Involved in the catabolism of quinolinic acid (QA).</text>
</comment>
<evidence type="ECO:0000256" key="3">
    <source>
        <dbReference type="ARBA" id="ARBA00009400"/>
    </source>
</evidence>
<dbReference type="GO" id="GO:0005737">
    <property type="term" value="C:cytoplasm"/>
    <property type="evidence" value="ECO:0007669"/>
    <property type="project" value="TreeGrafter"/>
</dbReference>
<accession>A0A6J7CYN2</accession>
<evidence type="ECO:0000259" key="12">
    <source>
        <dbReference type="Pfam" id="PF01729"/>
    </source>
</evidence>